<reference evidence="2 3" key="1">
    <citation type="journal article" date="2019" name="Genome Biol. Evol.">
        <title>Day and night: Metabolic profiles and evolutionary relationships of six axenic non-marine cyanobacteria.</title>
        <authorList>
            <person name="Will S.E."/>
            <person name="Henke P."/>
            <person name="Boedeker C."/>
            <person name="Huang S."/>
            <person name="Brinkmann H."/>
            <person name="Rohde M."/>
            <person name="Jarek M."/>
            <person name="Friedl T."/>
            <person name="Seufert S."/>
            <person name="Schumacher M."/>
            <person name="Overmann J."/>
            <person name="Neumann-Schaal M."/>
            <person name="Petersen J."/>
        </authorList>
    </citation>
    <scope>NUCLEOTIDE SEQUENCE [LARGE SCALE GENOMIC DNA]</scope>
    <source>
        <strain evidence="2 3">PCC 6912</strain>
    </source>
</reference>
<dbReference type="RefSeq" id="WP_016876489.1">
    <property type="nucleotide sequence ID" value="NZ_AJLN01000145.1"/>
</dbReference>
<dbReference type="STRING" id="211165.GCA_000317285_06259"/>
<organism evidence="2 3">
    <name type="scientific">Chlorogloeopsis fritschii PCC 6912</name>
    <dbReference type="NCBI Taxonomy" id="211165"/>
    <lineage>
        <taxon>Bacteria</taxon>
        <taxon>Bacillati</taxon>
        <taxon>Cyanobacteriota</taxon>
        <taxon>Cyanophyceae</taxon>
        <taxon>Nostocales</taxon>
        <taxon>Chlorogloeopsidaceae</taxon>
        <taxon>Chlorogloeopsis</taxon>
    </lineage>
</organism>
<dbReference type="OrthoDB" id="5973611at2"/>
<dbReference type="EMBL" id="RSCJ01000016">
    <property type="protein sequence ID" value="RUR77829.1"/>
    <property type="molecule type" value="Genomic_DNA"/>
</dbReference>
<dbReference type="AlphaFoldDB" id="A0A433N890"/>
<accession>A0A433N890</accession>
<feature type="signal peptide" evidence="1">
    <location>
        <begin position="1"/>
        <end position="31"/>
    </location>
</feature>
<gene>
    <name evidence="2" type="ORF">PCC6912_37100</name>
</gene>
<name>A0A433N890_CHLFR</name>
<comment type="caution">
    <text evidence="2">The sequence shown here is derived from an EMBL/GenBank/DDBJ whole genome shotgun (WGS) entry which is preliminary data.</text>
</comment>
<proteinExistence type="predicted"/>
<evidence type="ECO:0000313" key="2">
    <source>
        <dbReference type="EMBL" id="RUR77829.1"/>
    </source>
</evidence>
<keyword evidence="1" id="KW-0732">Signal</keyword>
<dbReference type="Proteomes" id="UP000268857">
    <property type="component" value="Unassembled WGS sequence"/>
</dbReference>
<keyword evidence="3" id="KW-1185">Reference proteome</keyword>
<evidence type="ECO:0000313" key="3">
    <source>
        <dbReference type="Proteomes" id="UP000268857"/>
    </source>
</evidence>
<evidence type="ECO:0000256" key="1">
    <source>
        <dbReference type="SAM" id="SignalP"/>
    </source>
</evidence>
<sequence>MLNKFLNRAIKPSFVMAMLAIALTISTTAHAEETPPPIFADVTIGRKFSPDPLTVRGMSGGSLPGNQVVNKTETSTGPCAGFIDKKPDHILKLTSKFDYLKLQVESPEDTTLIVSGPGGIWCNDDFEGKNPGILGEWLPGTYQLWVGSYQKDKYFPYTLQITAVK</sequence>
<protein>
    <submittedName>
        <fullName evidence="2">Uncharacterized protein</fullName>
    </submittedName>
</protein>
<feature type="chain" id="PRO_5019067200" evidence="1">
    <location>
        <begin position="32"/>
        <end position="165"/>
    </location>
</feature>